<dbReference type="PROSITE" id="PS00380">
    <property type="entry name" value="RHODANESE_1"/>
    <property type="match status" value="1"/>
</dbReference>
<dbReference type="AlphaFoldDB" id="A0A2T9ZHE4"/>
<dbReference type="InterPro" id="IPR036322">
    <property type="entry name" value="WD40_repeat_dom_sf"/>
</dbReference>
<reference evidence="3 4" key="1">
    <citation type="journal article" date="2018" name="MBio">
        <title>Comparative Genomics Reveals the Core Gene Toolbox for the Fungus-Insect Symbiosis.</title>
        <authorList>
            <person name="Wang Y."/>
            <person name="Stata M."/>
            <person name="Wang W."/>
            <person name="Stajich J.E."/>
            <person name="White M.M."/>
            <person name="Moncalvo J.M."/>
        </authorList>
    </citation>
    <scope>NUCLEOTIDE SEQUENCE [LARGE SCALE GENOMIC DNA]</scope>
    <source>
        <strain evidence="3 4">SC-DP-2</strain>
    </source>
</reference>
<organism evidence="3 4">
    <name type="scientific">Smittium megazygosporum</name>
    <dbReference type="NCBI Taxonomy" id="133381"/>
    <lineage>
        <taxon>Eukaryota</taxon>
        <taxon>Fungi</taxon>
        <taxon>Fungi incertae sedis</taxon>
        <taxon>Zoopagomycota</taxon>
        <taxon>Kickxellomycotina</taxon>
        <taxon>Harpellomycetes</taxon>
        <taxon>Harpellales</taxon>
        <taxon>Legeriomycetaceae</taxon>
        <taxon>Smittium</taxon>
    </lineage>
</organism>
<evidence type="ECO:0000259" key="2">
    <source>
        <dbReference type="PROSITE" id="PS50206"/>
    </source>
</evidence>
<dbReference type="EMBL" id="MBFS01000172">
    <property type="protein sequence ID" value="PVV03998.1"/>
    <property type="molecule type" value="Genomic_DNA"/>
</dbReference>
<dbReference type="SMART" id="SM00450">
    <property type="entry name" value="RHOD"/>
    <property type="match status" value="1"/>
</dbReference>
<dbReference type="PANTHER" id="PTHR44086">
    <property type="entry name" value="THIOSULFATE SULFURTRANSFERASE RDL2, MITOCHONDRIAL-RELATED"/>
    <property type="match status" value="1"/>
</dbReference>
<feature type="region of interest" description="Disordered" evidence="1">
    <location>
        <begin position="839"/>
        <end position="858"/>
    </location>
</feature>
<dbReference type="Proteomes" id="UP000245609">
    <property type="component" value="Unassembled WGS sequence"/>
</dbReference>
<dbReference type="SMART" id="SM00320">
    <property type="entry name" value="WD40"/>
    <property type="match status" value="4"/>
</dbReference>
<name>A0A2T9ZHE4_9FUNG</name>
<evidence type="ECO:0000313" key="4">
    <source>
        <dbReference type="Proteomes" id="UP000245609"/>
    </source>
</evidence>
<dbReference type="InterPro" id="IPR001307">
    <property type="entry name" value="Thiosulphate_STrfase_CS"/>
</dbReference>
<dbReference type="SUPFAM" id="SSF50978">
    <property type="entry name" value="WD40 repeat-like"/>
    <property type="match status" value="1"/>
</dbReference>
<dbReference type="InterPro" id="IPR036873">
    <property type="entry name" value="Rhodanese-like_dom_sf"/>
</dbReference>
<feature type="domain" description="Rhodanese" evidence="2">
    <location>
        <begin position="29"/>
        <end position="133"/>
    </location>
</feature>
<feature type="compositionally biased region" description="Low complexity" evidence="1">
    <location>
        <begin position="351"/>
        <end position="362"/>
    </location>
</feature>
<comment type="caution">
    <text evidence="3">The sequence shown here is derived from an EMBL/GenBank/DDBJ whole genome shotgun (WGS) entry which is preliminary data.</text>
</comment>
<gene>
    <name evidence="3" type="ORF">BB560_001511</name>
</gene>
<dbReference type="Gene3D" id="3.40.250.10">
    <property type="entry name" value="Rhodanese-like domain"/>
    <property type="match status" value="1"/>
</dbReference>
<protein>
    <recommendedName>
        <fullName evidence="2">Rhodanese domain-containing protein</fullName>
    </recommendedName>
</protein>
<dbReference type="PANTHER" id="PTHR44086:SF10">
    <property type="entry name" value="THIOSULFATE SULFURTRANSFERASE_RHODANESE-LIKE DOMAIN-CONTAINING PROTEIN 3"/>
    <property type="match status" value="1"/>
</dbReference>
<dbReference type="InterPro" id="IPR001763">
    <property type="entry name" value="Rhodanese-like_dom"/>
</dbReference>
<dbReference type="Pfam" id="PF00581">
    <property type="entry name" value="Rhodanese"/>
    <property type="match status" value="1"/>
</dbReference>
<evidence type="ECO:0000256" key="1">
    <source>
        <dbReference type="SAM" id="MobiDB-lite"/>
    </source>
</evidence>
<proteinExistence type="predicted"/>
<accession>A0A2T9ZHE4</accession>
<feature type="region of interest" description="Disordered" evidence="1">
    <location>
        <begin position="336"/>
        <end position="362"/>
    </location>
</feature>
<feature type="region of interest" description="Disordered" evidence="1">
    <location>
        <begin position="214"/>
        <end position="237"/>
    </location>
</feature>
<feature type="compositionally biased region" description="Low complexity" evidence="1">
    <location>
        <begin position="214"/>
        <end position="226"/>
    </location>
</feature>
<dbReference type="SUPFAM" id="SSF52821">
    <property type="entry name" value="Rhodanese/Cell cycle control phosphatase"/>
    <property type="match status" value="1"/>
</dbReference>
<dbReference type="PROSITE" id="PS50206">
    <property type="entry name" value="RHODANESE_3"/>
    <property type="match status" value="1"/>
</dbReference>
<dbReference type="GO" id="GO:0004792">
    <property type="term" value="F:thiosulfate-cyanide sulfurtransferase activity"/>
    <property type="evidence" value="ECO:0007669"/>
    <property type="project" value="InterPro"/>
</dbReference>
<sequence>MESQHPDQALPQHAKPFEYSQLEQKLASNLEDIVLIDVRTPEQFEAGHIPGAVNLEYAQFQDALTLSCEDFVKKYGFEIPSASSDKEIVLYCGGGTRCKKSAVIAEAAGYKDNLSIYYKGFREYKTLANQQQYDYRKSSRLKDNPAYDLDSLNQWRSGNRPEKTSRINDIDSTLLALPDDSRFTTSLSLCDEEPLLAVGSGSYETNMFFIQSNLNKPPKSSSNSDSKSSRAQNGNSDTDPLKVKAFFASKFPIYSLCYKSNLLITGTERSASILYQVSNSQLLSDSSNDGSNSDSAPLVRCIGTFKNRAIKSIENVAVGKCIPSKRINIVSFSPGFEPSKSSSGDSKESSTESFWPPSSLPQSSPPQIFFSCLNGTVNLWDINNSTKPLRIEKFTSQPISCAQWSPHSPYSHIACGSTDGIISIFDLRKKGKSLSWKAKHSTPSIFANDLAWSPFVPFWIASGSDDGLTSIWDLRFTTSGVPATSFGSDSIYGSVTKVCWSKKRVDLVATGATDRHFRLHSLKTSNPSNPISVQSKVICDAISAEDIGSVVGIVADPGNSEIFYSLSNCGDLYAHSISNDLLYDCAPHRFSQKEYAREYTCESEVYTRNFSAASKGVLEFVDSLLVNKDSITSAINSSQQIKMLCDLYKAKPVITEQSWSFPAAIFHEVGTSDMKGSTPADEGKMASSFASKFNDLFYGLPPGFSLETLARQEPKVMHALEKLNMTNLRIKLNSMIEEFRLVESSPSAEEKRDHIAIRLKSREEQLYQYLAMNPKLFDVDLVKDIAKIIISHDCLEGLSFGKKVFEIYLSLQKNGKANCESLYGLIHVLLAPTIFDPEQGESSRESNNSTNSSGNGRELNIGQIRQRIRAYLYISSDVILEMIKLEIGVQEIVLRGGDQAKVAEKIISIMSNSSENVKAILSKLKKPDARKLSSKATRSNSQLGSSNDLGKDSTEFLKFVPLFDQIDPEFPSTITLSGAATRLYFNALIQMRSYDEYLANVKMWIPESSNGSQESSELLMSNYPLSSVLTKQCLEVVIPRFKRQLDVVVSTINREPLSLEPKIYRDVIMKISNTLAKCSFSKNSPNPQNKSTSKNCFSSALSTDSMFTYFDTISKSFLAVLEALSRHSAESKKRASKEAQPLASSLQQLISLYRVSELESYLRKLNTYVTPTNK</sequence>
<dbReference type="Pfam" id="PF00400">
    <property type="entry name" value="WD40"/>
    <property type="match status" value="2"/>
</dbReference>
<dbReference type="InterPro" id="IPR015943">
    <property type="entry name" value="WD40/YVTN_repeat-like_dom_sf"/>
</dbReference>
<dbReference type="GO" id="GO:0005739">
    <property type="term" value="C:mitochondrion"/>
    <property type="evidence" value="ECO:0007669"/>
    <property type="project" value="TreeGrafter"/>
</dbReference>
<evidence type="ECO:0000313" key="3">
    <source>
        <dbReference type="EMBL" id="PVV03998.1"/>
    </source>
</evidence>
<dbReference type="InterPro" id="IPR001680">
    <property type="entry name" value="WD40_rpt"/>
</dbReference>
<dbReference type="STRING" id="133381.A0A2T9ZHE4"/>
<dbReference type="OrthoDB" id="361494at2759"/>
<dbReference type="Gene3D" id="2.130.10.10">
    <property type="entry name" value="YVTN repeat-like/Quinoprotein amine dehydrogenase"/>
    <property type="match status" value="1"/>
</dbReference>
<feature type="compositionally biased region" description="Low complexity" evidence="1">
    <location>
        <begin position="845"/>
        <end position="858"/>
    </location>
</feature>
<keyword evidence="4" id="KW-1185">Reference proteome</keyword>